<dbReference type="InterPro" id="IPR010708">
    <property type="entry name" value="5'(3')-deoxyribonucleotidase"/>
</dbReference>
<dbReference type="PATRIC" id="fig|1202724.3.peg.3369"/>
<dbReference type="GO" id="GO:0009223">
    <property type="term" value="P:pyrimidine deoxyribonucleotide catabolic process"/>
    <property type="evidence" value="ECO:0007669"/>
    <property type="project" value="TreeGrafter"/>
</dbReference>
<dbReference type="Gene3D" id="1.10.40.40">
    <property type="entry name" value="Deoxyribonucleotidase, domain 2"/>
    <property type="match status" value="1"/>
</dbReference>
<dbReference type="OrthoDB" id="278110at2"/>
<protein>
    <submittedName>
        <fullName evidence="3">5'-nucleotidase</fullName>
    </submittedName>
</protein>
<dbReference type="Gene3D" id="3.40.50.1000">
    <property type="entry name" value="HAD superfamily/HAD-like"/>
    <property type="match status" value="1"/>
</dbReference>
<dbReference type="SFLD" id="SFLDS00003">
    <property type="entry name" value="Haloacid_Dehalogenase"/>
    <property type="match status" value="1"/>
</dbReference>
<feature type="active site" description="Proton donor" evidence="2">
    <location>
        <position position="13"/>
    </location>
</feature>
<evidence type="ECO:0000256" key="2">
    <source>
        <dbReference type="PIRSR" id="PIRSR610708-1"/>
    </source>
</evidence>
<dbReference type="SUPFAM" id="SSF56784">
    <property type="entry name" value="HAD-like"/>
    <property type="match status" value="1"/>
</dbReference>
<comment type="caution">
    <text evidence="3">The sequence shown here is derived from an EMBL/GenBank/DDBJ whole genome shotgun (WGS) entry which is preliminary data.</text>
</comment>
<dbReference type="PANTHER" id="PTHR16504">
    <property type="entry name" value="5'(3')-DEOXYRIBONUCLEOTIDASE"/>
    <property type="match status" value="1"/>
</dbReference>
<dbReference type="InterPro" id="IPR036412">
    <property type="entry name" value="HAD-like_sf"/>
</dbReference>
<dbReference type="RefSeq" id="WP_054409073.1">
    <property type="nucleotide sequence ID" value="NZ_FOYA01000005.1"/>
</dbReference>
<feature type="active site" description="Nucleophile" evidence="2">
    <location>
        <position position="11"/>
    </location>
</feature>
<dbReference type="Proteomes" id="UP000037755">
    <property type="component" value="Unassembled WGS sequence"/>
</dbReference>
<dbReference type="AlphaFoldDB" id="A0A0M8MEU3"/>
<dbReference type="EMBL" id="LIYD01000005">
    <property type="protein sequence ID" value="KOS07414.1"/>
    <property type="molecule type" value="Genomic_DNA"/>
</dbReference>
<keyword evidence="4" id="KW-1185">Reference proteome</keyword>
<dbReference type="STRING" id="1202724.AM493_16220"/>
<name>A0A0M8MEU3_9FLAO</name>
<dbReference type="InterPro" id="IPR023214">
    <property type="entry name" value="HAD_sf"/>
</dbReference>
<evidence type="ECO:0000313" key="4">
    <source>
        <dbReference type="Proteomes" id="UP000037755"/>
    </source>
</evidence>
<dbReference type="GO" id="GO:0008253">
    <property type="term" value="F:5'-nucleotidase activity"/>
    <property type="evidence" value="ECO:0007669"/>
    <property type="project" value="InterPro"/>
</dbReference>
<reference evidence="3 4" key="1">
    <citation type="submission" date="2015-08" db="EMBL/GenBank/DDBJ databases">
        <title>Whole genome sequence of Flavobacterium akiainvivens IK-1T, from decaying Wikstroemia oahuensis, an endemic Hawaiian shrub.</title>
        <authorList>
            <person name="Wan X."/>
            <person name="Hou S."/>
            <person name="Saito J."/>
            <person name="Donachie S."/>
        </authorList>
    </citation>
    <scope>NUCLEOTIDE SEQUENCE [LARGE SCALE GENOMIC DNA]</scope>
    <source>
        <strain evidence="3 4">IK-1</strain>
    </source>
</reference>
<evidence type="ECO:0000256" key="1">
    <source>
        <dbReference type="ARBA" id="ARBA00009589"/>
    </source>
</evidence>
<organism evidence="3 4">
    <name type="scientific">Flavobacterium akiainvivens</name>
    <dbReference type="NCBI Taxonomy" id="1202724"/>
    <lineage>
        <taxon>Bacteria</taxon>
        <taxon>Pseudomonadati</taxon>
        <taxon>Bacteroidota</taxon>
        <taxon>Flavobacteriia</taxon>
        <taxon>Flavobacteriales</taxon>
        <taxon>Flavobacteriaceae</taxon>
        <taxon>Flavobacterium</taxon>
    </lineage>
</organism>
<dbReference type="Pfam" id="PF06941">
    <property type="entry name" value="NT5C"/>
    <property type="match status" value="1"/>
</dbReference>
<evidence type="ECO:0000313" key="3">
    <source>
        <dbReference type="EMBL" id="KOS07414.1"/>
    </source>
</evidence>
<proteinExistence type="inferred from homology"/>
<gene>
    <name evidence="3" type="ORF">AM493_16220</name>
</gene>
<sequence>MTSKRKTIGIDMDGVLADTEAQWLSWYEKETGIALTKKDIEGKQEHDDAPEFANFRKYLYEPGFFRTLPVMEGAVEAVKELSKDFNIYIVSAAMEFPLSLYEKHQWLAEHFPFISWKNIIFCGDKSIIDVDYLIDDHCKNLDYCKGKPLMFTAFHNVNLTHHQRVNNWKEIPGIVRDLAEIRKKIDTVTPIEVPQRPRW</sequence>
<accession>A0A0M8MEU3</accession>
<dbReference type="SFLD" id="SFLDG01126">
    <property type="entry name" value="C1.2:_Nucleotidase_Like"/>
    <property type="match status" value="1"/>
</dbReference>
<dbReference type="PANTHER" id="PTHR16504:SF4">
    <property type="entry name" value="5'(3')-DEOXYRIBONUCLEOTIDASE"/>
    <property type="match status" value="1"/>
</dbReference>
<comment type="similarity">
    <text evidence="1">Belongs to the 5'(3')-deoxyribonucleotidase family.</text>
</comment>
<dbReference type="SFLD" id="SFLDG01146">
    <property type="entry name" value="C1.2.2"/>
    <property type="match status" value="1"/>
</dbReference>